<evidence type="ECO:0000313" key="2">
    <source>
        <dbReference type="Proteomes" id="UP000767854"/>
    </source>
</evidence>
<dbReference type="Proteomes" id="UP000767854">
    <property type="component" value="Unassembled WGS sequence"/>
</dbReference>
<organism evidence="1 2">
    <name type="scientific">Fusibacter tunisiensis</name>
    <dbReference type="NCBI Taxonomy" id="1008308"/>
    <lineage>
        <taxon>Bacteria</taxon>
        <taxon>Bacillati</taxon>
        <taxon>Bacillota</taxon>
        <taxon>Clostridia</taxon>
        <taxon>Eubacteriales</taxon>
        <taxon>Eubacteriales Family XII. Incertae Sedis</taxon>
        <taxon>Fusibacter</taxon>
    </lineage>
</organism>
<name>A0ABS2MUE0_9FIRM</name>
<reference evidence="1 2" key="1">
    <citation type="submission" date="2021-01" db="EMBL/GenBank/DDBJ databases">
        <title>Genomic Encyclopedia of Type Strains, Phase IV (KMG-IV): sequencing the most valuable type-strain genomes for metagenomic binning, comparative biology and taxonomic classification.</title>
        <authorList>
            <person name="Goeker M."/>
        </authorList>
    </citation>
    <scope>NUCLEOTIDE SEQUENCE [LARGE SCALE GENOMIC DNA]</scope>
    <source>
        <strain evidence="1 2">DSM 24436</strain>
    </source>
</reference>
<keyword evidence="2" id="KW-1185">Reference proteome</keyword>
<comment type="caution">
    <text evidence="1">The sequence shown here is derived from an EMBL/GenBank/DDBJ whole genome shotgun (WGS) entry which is preliminary data.</text>
</comment>
<dbReference type="EMBL" id="JAFBDT010000054">
    <property type="protein sequence ID" value="MBM7563033.1"/>
    <property type="molecule type" value="Genomic_DNA"/>
</dbReference>
<protein>
    <submittedName>
        <fullName evidence="1">Uncharacterized protein</fullName>
    </submittedName>
</protein>
<accession>A0ABS2MUE0</accession>
<feature type="non-terminal residue" evidence="1">
    <location>
        <position position="1"/>
    </location>
</feature>
<proteinExistence type="predicted"/>
<sequence>KVSVIHLNYRFEIIKEHSGLVLNLNPIFILQGGDQYGCKL</sequence>
<gene>
    <name evidence="1" type="ORF">JOC49_002608</name>
</gene>
<evidence type="ECO:0000313" key="1">
    <source>
        <dbReference type="EMBL" id="MBM7563033.1"/>
    </source>
</evidence>